<evidence type="ECO:0000313" key="2">
    <source>
        <dbReference type="EMBL" id="QEH31703.1"/>
    </source>
</evidence>
<reference evidence="2 3" key="1">
    <citation type="submission" date="2019-08" db="EMBL/GenBank/DDBJ databases">
        <title>Deep-cultivation of Planctomycetes and their phenomic and genomic characterization uncovers novel biology.</title>
        <authorList>
            <person name="Wiegand S."/>
            <person name="Jogler M."/>
            <person name="Boedeker C."/>
            <person name="Pinto D."/>
            <person name="Vollmers J."/>
            <person name="Rivas-Marin E."/>
            <person name="Kohn T."/>
            <person name="Peeters S.H."/>
            <person name="Heuer A."/>
            <person name="Rast P."/>
            <person name="Oberbeckmann S."/>
            <person name="Bunk B."/>
            <person name="Jeske O."/>
            <person name="Meyerdierks A."/>
            <person name="Storesund J.E."/>
            <person name="Kallscheuer N."/>
            <person name="Luecker S."/>
            <person name="Lage O.M."/>
            <person name="Pohl T."/>
            <person name="Merkel B.J."/>
            <person name="Hornburger P."/>
            <person name="Mueller R.-W."/>
            <person name="Bruemmer F."/>
            <person name="Labrenz M."/>
            <person name="Spormann A.M."/>
            <person name="Op den Camp H."/>
            <person name="Overmann J."/>
            <person name="Amann R."/>
            <person name="Jetten M.S.M."/>
            <person name="Mascher T."/>
            <person name="Medema M.H."/>
            <person name="Devos D.P."/>
            <person name="Kaster A.-K."/>
            <person name="Ovreas L."/>
            <person name="Rohde M."/>
            <person name="Galperin M.Y."/>
            <person name="Jogler C."/>
        </authorList>
    </citation>
    <scope>NUCLEOTIDE SEQUENCE [LARGE SCALE GENOMIC DNA]</scope>
    <source>
        <strain evidence="2 3">OJF2</strain>
    </source>
</reference>
<keyword evidence="1" id="KW-1133">Transmembrane helix</keyword>
<evidence type="ECO:0000256" key="1">
    <source>
        <dbReference type="SAM" id="Phobius"/>
    </source>
</evidence>
<evidence type="ECO:0000313" key="3">
    <source>
        <dbReference type="Proteomes" id="UP000324233"/>
    </source>
</evidence>
<feature type="transmembrane region" description="Helical" evidence="1">
    <location>
        <begin position="106"/>
        <end position="128"/>
    </location>
</feature>
<feature type="transmembrane region" description="Helical" evidence="1">
    <location>
        <begin position="170"/>
        <end position="187"/>
    </location>
</feature>
<keyword evidence="1" id="KW-0812">Transmembrane</keyword>
<proteinExistence type="predicted"/>
<dbReference type="RefSeq" id="WP_148590372.1">
    <property type="nucleotide sequence ID" value="NZ_CP042997.1"/>
</dbReference>
<name>A0A5B9VTM4_9BACT</name>
<dbReference type="OrthoDB" id="243288at2"/>
<feature type="transmembrane region" description="Helical" evidence="1">
    <location>
        <begin position="415"/>
        <end position="435"/>
    </location>
</feature>
<feature type="transmembrane region" description="Helical" evidence="1">
    <location>
        <begin position="30"/>
        <end position="51"/>
    </location>
</feature>
<dbReference type="Proteomes" id="UP000324233">
    <property type="component" value="Chromosome"/>
</dbReference>
<protein>
    <recommendedName>
        <fullName evidence="4">Oligosaccharide repeat unit polymerase</fullName>
    </recommendedName>
</protein>
<feature type="transmembrane region" description="Helical" evidence="1">
    <location>
        <begin position="215"/>
        <end position="235"/>
    </location>
</feature>
<dbReference type="KEGG" id="agv:OJF2_01680"/>
<dbReference type="EMBL" id="CP042997">
    <property type="protein sequence ID" value="QEH31703.1"/>
    <property type="molecule type" value="Genomic_DNA"/>
</dbReference>
<dbReference type="AlphaFoldDB" id="A0A5B9VTM4"/>
<accession>A0A5B9VTM4</accession>
<keyword evidence="3" id="KW-1185">Reference proteome</keyword>
<feature type="transmembrane region" description="Helical" evidence="1">
    <location>
        <begin position="71"/>
        <end position="94"/>
    </location>
</feature>
<sequence length="471" mass="51747">MNELTPVYLIAATILAYLAFHVLTRRFDPFAPVWLFLVGYVQVYIIQALSYHDWAVISRGVELTAAANMRALWALVWFLAVYHLGGGRLVASVLREPPRAWSTGAVNVLAPPMAIWGLFCAGVLSRGGQPSPEELSPEELILRSFGFLLMVAAIMLVVTGRAGEKRRTGYLAAGLFTSALFTAVWMFNGKRSPGIVGVLSTVCAFYVGKGKRPSWPVLFGTGLSAVLVVTLALGWRNNARKYESSFGGFLQFATELDTASMLENLNIGDGDDPLEYVTQESTEYGGFILMMSTVPEKSDYDYGANYLRVFSTFIPRIIWADKPLFGRDAWRAAWVHGSEIVREEDFTSPAIGILGATQLNGGAIGTLAVLAALAMLQRTAYEYFRRHADVPWVQFWWSMTYYVAWFMVVNDDPMVWFYYSWGFTTLPVVVLVWLVNRFAGSTARASAPAPAPAAAAVTAAGMRLGLGGAAR</sequence>
<feature type="transmembrane region" description="Helical" evidence="1">
    <location>
        <begin position="140"/>
        <end position="158"/>
    </location>
</feature>
<feature type="transmembrane region" description="Helical" evidence="1">
    <location>
        <begin position="6"/>
        <end position="23"/>
    </location>
</feature>
<feature type="transmembrane region" description="Helical" evidence="1">
    <location>
        <begin position="388"/>
        <end position="409"/>
    </location>
</feature>
<gene>
    <name evidence="2" type="ORF">OJF2_01680</name>
</gene>
<evidence type="ECO:0008006" key="4">
    <source>
        <dbReference type="Google" id="ProtNLM"/>
    </source>
</evidence>
<organism evidence="2 3">
    <name type="scientific">Aquisphaera giovannonii</name>
    <dbReference type="NCBI Taxonomy" id="406548"/>
    <lineage>
        <taxon>Bacteria</taxon>
        <taxon>Pseudomonadati</taxon>
        <taxon>Planctomycetota</taxon>
        <taxon>Planctomycetia</taxon>
        <taxon>Isosphaerales</taxon>
        <taxon>Isosphaeraceae</taxon>
        <taxon>Aquisphaera</taxon>
    </lineage>
</organism>
<keyword evidence="1" id="KW-0472">Membrane</keyword>